<dbReference type="Gene3D" id="3.40.50.1000">
    <property type="entry name" value="HAD superfamily/HAD-like"/>
    <property type="match status" value="1"/>
</dbReference>
<reference evidence="6 8" key="1">
    <citation type="submission" date="2016-10" db="EMBL/GenBank/DDBJ databases">
        <authorList>
            <person name="Cai Z."/>
        </authorList>
    </citation>
    <scope>NUCLEOTIDE SEQUENCE [LARGE SCALE GENOMIC DNA]</scope>
    <source>
        <strain evidence="6 8">DSM 25227</strain>
    </source>
</reference>
<organism evidence="6 8">
    <name type="scientific">Jannaschia seohaensis</name>
    <dbReference type="NCBI Taxonomy" id="475081"/>
    <lineage>
        <taxon>Bacteria</taxon>
        <taxon>Pseudomonadati</taxon>
        <taxon>Pseudomonadota</taxon>
        <taxon>Alphaproteobacteria</taxon>
        <taxon>Rhodobacterales</taxon>
        <taxon>Roseobacteraceae</taxon>
        <taxon>Jannaschia</taxon>
    </lineage>
</organism>
<dbReference type="EC" id="3.1.3.12" evidence="4"/>
<proteinExistence type="inferred from homology"/>
<keyword evidence="4" id="KW-0479">Metal-binding</keyword>
<dbReference type="GO" id="GO:0005992">
    <property type="term" value="P:trehalose biosynthetic process"/>
    <property type="evidence" value="ECO:0007669"/>
    <property type="project" value="UniProtKB-UniPathway"/>
</dbReference>
<evidence type="ECO:0000313" key="5">
    <source>
        <dbReference type="EMBL" id="PWJ22390.1"/>
    </source>
</evidence>
<dbReference type="PANTHER" id="PTHR43768">
    <property type="entry name" value="TREHALOSE 6-PHOSPHATE PHOSPHATASE"/>
    <property type="match status" value="1"/>
</dbReference>
<dbReference type="InterPro" id="IPR023214">
    <property type="entry name" value="HAD_sf"/>
</dbReference>
<dbReference type="OrthoDB" id="9814913at2"/>
<dbReference type="InterPro" id="IPR003337">
    <property type="entry name" value="Trehalose_PPase"/>
</dbReference>
<comment type="similarity">
    <text evidence="2 4">Belongs to the trehalose phosphatase family.</text>
</comment>
<reference evidence="5 7" key="2">
    <citation type="submission" date="2018-03" db="EMBL/GenBank/DDBJ databases">
        <title>Genomic Encyclopedia of Archaeal and Bacterial Type Strains, Phase II (KMG-II): from individual species to whole genera.</title>
        <authorList>
            <person name="Goeker M."/>
        </authorList>
    </citation>
    <scope>NUCLEOTIDE SEQUENCE [LARGE SCALE GENOMIC DNA]</scope>
    <source>
        <strain evidence="5 7">DSM 25227</strain>
    </source>
</reference>
<dbReference type="NCBIfam" id="TIGR00685">
    <property type="entry name" value="T6PP"/>
    <property type="match status" value="1"/>
</dbReference>
<accession>A0A2Y9A5F5</accession>
<dbReference type="GO" id="GO:0046872">
    <property type="term" value="F:metal ion binding"/>
    <property type="evidence" value="ECO:0007669"/>
    <property type="project" value="UniProtKB-KW"/>
</dbReference>
<protein>
    <recommendedName>
        <fullName evidence="4">Trehalose 6-phosphate phosphatase</fullName>
        <ecNumber evidence="4">3.1.3.12</ecNumber>
    </recommendedName>
</protein>
<dbReference type="Pfam" id="PF02358">
    <property type="entry name" value="Trehalose_PPase"/>
    <property type="match status" value="1"/>
</dbReference>
<evidence type="ECO:0000313" key="6">
    <source>
        <dbReference type="EMBL" id="SSA38668.1"/>
    </source>
</evidence>
<evidence type="ECO:0000313" key="7">
    <source>
        <dbReference type="Proteomes" id="UP000245839"/>
    </source>
</evidence>
<dbReference type="RefSeq" id="WP_109562951.1">
    <property type="nucleotide sequence ID" value="NZ_QGDJ01000001.1"/>
</dbReference>
<comment type="pathway">
    <text evidence="1 4">Glycan biosynthesis; trehalose biosynthesis.</text>
</comment>
<evidence type="ECO:0000256" key="2">
    <source>
        <dbReference type="ARBA" id="ARBA00008770"/>
    </source>
</evidence>
<keyword evidence="4" id="KW-0460">Magnesium</keyword>
<dbReference type="Gene3D" id="3.30.70.1020">
    <property type="entry name" value="Trehalose-6-phosphate phosphatase related protein, domain 2"/>
    <property type="match status" value="1"/>
</dbReference>
<keyword evidence="3 4" id="KW-0378">Hydrolase</keyword>
<dbReference type="EMBL" id="QGDJ01000001">
    <property type="protein sequence ID" value="PWJ22390.1"/>
    <property type="molecule type" value="Genomic_DNA"/>
</dbReference>
<dbReference type="InterPro" id="IPR044651">
    <property type="entry name" value="OTSB-like"/>
</dbReference>
<gene>
    <name evidence="5" type="ORF">BCF38_101801</name>
    <name evidence="6" type="ORF">SAMN05421539_101801</name>
</gene>
<evidence type="ECO:0000256" key="3">
    <source>
        <dbReference type="ARBA" id="ARBA00022801"/>
    </source>
</evidence>
<comment type="cofactor">
    <cofactor evidence="4">
        <name>Mg(2+)</name>
        <dbReference type="ChEBI" id="CHEBI:18420"/>
    </cofactor>
</comment>
<keyword evidence="7" id="KW-1185">Reference proteome</keyword>
<dbReference type="Proteomes" id="UP000245839">
    <property type="component" value="Unassembled WGS sequence"/>
</dbReference>
<comment type="catalytic activity">
    <reaction evidence="4">
        <text>alpha,alpha-trehalose 6-phosphate + H2O = alpha,alpha-trehalose + phosphate</text>
        <dbReference type="Rhea" id="RHEA:23420"/>
        <dbReference type="ChEBI" id="CHEBI:15377"/>
        <dbReference type="ChEBI" id="CHEBI:16551"/>
        <dbReference type="ChEBI" id="CHEBI:43474"/>
        <dbReference type="ChEBI" id="CHEBI:58429"/>
        <dbReference type="EC" id="3.1.3.12"/>
    </reaction>
</comment>
<evidence type="ECO:0000313" key="8">
    <source>
        <dbReference type="Proteomes" id="UP000251571"/>
    </source>
</evidence>
<name>A0A2Y9A5F5_9RHOB</name>
<evidence type="ECO:0000256" key="4">
    <source>
        <dbReference type="RuleBase" id="RU361117"/>
    </source>
</evidence>
<dbReference type="InterPro" id="IPR006379">
    <property type="entry name" value="HAD-SF_hydro_IIB"/>
</dbReference>
<dbReference type="EMBL" id="UETC01000001">
    <property type="protein sequence ID" value="SSA38668.1"/>
    <property type="molecule type" value="Genomic_DNA"/>
</dbReference>
<dbReference type="Proteomes" id="UP000251571">
    <property type="component" value="Unassembled WGS sequence"/>
</dbReference>
<dbReference type="SUPFAM" id="SSF56784">
    <property type="entry name" value="HAD-like"/>
    <property type="match status" value="1"/>
</dbReference>
<dbReference type="GO" id="GO:0004805">
    <property type="term" value="F:trehalose-phosphatase activity"/>
    <property type="evidence" value="ECO:0007669"/>
    <property type="project" value="UniProtKB-EC"/>
</dbReference>
<comment type="function">
    <text evidence="4">Removes the phosphate from trehalose 6-phosphate to produce free trehalose.</text>
</comment>
<dbReference type="AlphaFoldDB" id="A0A2Y9A5F5"/>
<dbReference type="UniPathway" id="UPA00299"/>
<dbReference type="NCBIfam" id="TIGR01484">
    <property type="entry name" value="HAD-SF-IIB"/>
    <property type="match status" value="1"/>
</dbReference>
<evidence type="ECO:0000256" key="1">
    <source>
        <dbReference type="ARBA" id="ARBA00005199"/>
    </source>
</evidence>
<dbReference type="InterPro" id="IPR036412">
    <property type="entry name" value="HAD-like_sf"/>
</dbReference>
<sequence>MLYYQMTGFMEGDRPEPDYALRLPAPEDAALFLDFDGTLLDIAATPDEIIVPEDLPALLTRAMDRLDGRVALVTGRNVAGLEHFLPSFDGAVIAAHGAELRVDGKTFQAGDYDTDTIAGLQRVVAEFAKLQPAFLVENKPTGVVLHYRQAQEQGALALHFMDSLAQAAPGFRLQPALCAYEIKPDSVAKDLALADMMARAPFKGKLPIYAGDDLTDEPALSWADAAGGVAIKVGGADTVAPHWLADPTALRALLARWLA</sequence>
<dbReference type="PANTHER" id="PTHR43768:SF3">
    <property type="entry name" value="TREHALOSE 6-PHOSPHATE PHOSPHATASE"/>
    <property type="match status" value="1"/>
</dbReference>